<evidence type="ECO:0000256" key="5">
    <source>
        <dbReference type="ARBA" id="ARBA00022691"/>
    </source>
</evidence>
<dbReference type="STRING" id="1231391.GCA_000308195_00625"/>
<comment type="caution">
    <text evidence="7">The sequence shown here is derived from an EMBL/GenBank/DDBJ whole genome shotgun (WGS) entry which is preliminary data.</text>
</comment>
<dbReference type="InterPro" id="IPR029063">
    <property type="entry name" value="SAM-dependent_MTases_sf"/>
</dbReference>
<protein>
    <recommendedName>
        <fullName evidence="6">Ribosomal RNA small subunit methyltransferase G</fullName>
        <ecNumber evidence="6">2.1.1.170</ecNumber>
    </recommendedName>
    <alternativeName>
        <fullName evidence="6">16S rRNA 7-methylguanosine methyltransferase</fullName>
        <shortName evidence="6">16S rRNA m7G methyltransferase</shortName>
    </alternativeName>
</protein>
<dbReference type="EC" id="2.1.1.170" evidence="6"/>
<feature type="binding site" evidence="6">
    <location>
        <position position="90"/>
    </location>
    <ligand>
        <name>S-adenosyl-L-methionine</name>
        <dbReference type="ChEBI" id="CHEBI:59789"/>
    </ligand>
</feature>
<evidence type="ECO:0000256" key="4">
    <source>
        <dbReference type="ARBA" id="ARBA00022679"/>
    </source>
</evidence>
<dbReference type="GO" id="GO:0070043">
    <property type="term" value="F:rRNA (guanine-N7-)-methyltransferase activity"/>
    <property type="evidence" value="ECO:0007669"/>
    <property type="project" value="UniProtKB-UniRule"/>
</dbReference>
<dbReference type="PANTHER" id="PTHR31760:SF0">
    <property type="entry name" value="S-ADENOSYL-L-METHIONINE-DEPENDENT METHYLTRANSFERASES SUPERFAMILY PROTEIN"/>
    <property type="match status" value="1"/>
</dbReference>
<accession>A0A2U1CIA7</accession>
<keyword evidence="3 6" id="KW-0489">Methyltransferase</keyword>
<evidence type="ECO:0000256" key="3">
    <source>
        <dbReference type="ARBA" id="ARBA00022603"/>
    </source>
</evidence>
<evidence type="ECO:0000313" key="7">
    <source>
        <dbReference type="EMBL" id="PVY60685.1"/>
    </source>
</evidence>
<reference evidence="7 8" key="1">
    <citation type="submission" date="2018-04" db="EMBL/GenBank/DDBJ databases">
        <title>Genomic Encyclopedia of Type Strains, Phase IV (KMG-IV): sequencing the most valuable type-strain genomes for metagenomic binning, comparative biology and taxonomic classification.</title>
        <authorList>
            <person name="Goeker M."/>
        </authorList>
    </citation>
    <scope>NUCLEOTIDE SEQUENCE [LARGE SCALE GENOMIC DNA]</scope>
    <source>
        <strain evidence="7 8">DSM 10065</strain>
    </source>
</reference>
<organism evidence="7 8">
    <name type="scientific">Pusillimonas noertemannii</name>
    <dbReference type="NCBI Taxonomy" id="305977"/>
    <lineage>
        <taxon>Bacteria</taxon>
        <taxon>Pseudomonadati</taxon>
        <taxon>Pseudomonadota</taxon>
        <taxon>Betaproteobacteria</taxon>
        <taxon>Burkholderiales</taxon>
        <taxon>Alcaligenaceae</taxon>
        <taxon>Pusillimonas</taxon>
    </lineage>
</organism>
<keyword evidence="2 6" id="KW-0698">rRNA processing</keyword>
<dbReference type="PIRSF" id="PIRSF003078">
    <property type="entry name" value="GidB"/>
    <property type="match status" value="1"/>
</dbReference>
<keyword evidence="8" id="KW-1185">Reference proteome</keyword>
<keyword evidence="1 6" id="KW-0963">Cytoplasm</keyword>
<dbReference type="GO" id="GO:0005829">
    <property type="term" value="C:cytosol"/>
    <property type="evidence" value="ECO:0007669"/>
    <property type="project" value="TreeGrafter"/>
</dbReference>
<evidence type="ECO:0000256" key="2">
    <source>
        <dbReference type="ARBA" id="ARBA00022552"/>
    </source>
</evidence>
<comment type="caution">
    <text evidence="6">Lacks conserved residue(s) required for the propagation of feature annotation.</text>
</comment>
<dbReference type="NCBIfam" id="TIGR00138">
    <property type="entry name" value="rsmG_gidB"/>
    <property type="match status" value="1"/>
</dbReference>
<dbReference type="Proteomes" id="UP000246145">
    <property type="component" value="Unassembled WGS sequence"/>
</dbReference>
<comment type="similarity">
    <text evidence="6">Belongs to the methyltransferase superfamily. RNA methyltransferase RsmG family.</text>
</comment>
<evidence type="ECO:0000313" key="8">
    <source>
        <dbReference type="Proteomes" id="UP000246145"/>
    </source>
</evidence>
<dbReference type="CDD" id="cd02440">
    <property type="entry name" value="AdoMet_MTases"/>
    <property type="match status" value="1"/>
</dbReference>
<dbReference type="OrthoDB" id="9808773at2"/>
<feature type="binding site" evidence="6">
    <location>
        <begin position="136"/>
        <end position="137"/>
    </location>
    <ligand>
        <name>S-adenosyl-L-methionine</name>
        <dbReference type="ChEBI" id="CHEBI:59789"/>
    </ligand>
</feature>
<dbReference type="Gene3D" id="3.40.50.150">
    <property type="entry name" value="Vaccinia Virus protein VP39"/>
    <property type="match status" value="1"/>
</dbReference>
<dbReference type="RefSeq" id="WP_017522998.1">
    <property type="nucleotide sequence ID" value="NZ_JACCEX010000007.1"/>
</dbReference>
<evidence type="ECO:0000256" key="6">
    <source>
        <dbReference type="HAMAP-Rule" id="MF_00074"/>
    </source>
</evidence>
<dbReference type="EMBL" id="QEKO01000007">
    <property type="protein sequence ID" value="PVY60685.1"/>
    <property type="molecule type" value="Genomic_DNA"/>
</dbReference>
<dbReference type="PANTHER" id="PTHR31760">
    <property type="entry name" value="S-ADENOSYL-L-METHIONINE-DEPENDENT METHYLTRANSFERASES SUPERFAMILY PROTEIN"/>
    <property type="match status" value="1"/>
</dbReference>
<evidence type="ECO:0000256" key="1">
    <source>
        <dbReference type="ARBA" id="ARBA00022490"/>
    </source>
</evidence>
<keyword evidence="5 6" id="KW-0949">S-adenosyl-L-methionine</keyword>
<dbReference type="HAMAP" id="MF_00074">
    <property type="entry name" value="16SrRNA_methyltr_G"/>
    <property type="match status" value="1"/>
</dbReference>
<sequence>MAQANLEQQLAQAVQQLEVDLSPQRQALLLQYLAQMQRWNRTYNLTAIRDAGQMLVQHVVDSLAVVAPLQKALQGREGATIVDVGSGGGLPGVVIAVACPHWTVHCVDAVEKKIAFVRQMSGVLGLANLHAVHGRVEAMPPLQADVVVSRAFASLLDFATLAGGHARPDGMLMAMKGRHPEEEITALQSQGNWRVKSVQQLQVPGLDAQRCLVWLEPADTNSTVA</sequence>
<dbReference type="Pfam" id="PF02527">
    <property type="entry name" value="GidB"/>
    <property type="match status" value="1"/>
</dbReference>
<comment type="subcellular location">
    <subcellularLocation>
        <location evidence="6">Cytoplasm</location>
    </subcellularLocation>
</comment>
<dbReference type="InterPro" id="IPR003682">
    <property type="entry name" value="rRNA_ssu_MeTfrase_G"/>
</dbReference>
<gene>
    <name evidence="6" type="primary">rsmG</name>
    <name evidence="7" type="ORF">C7440_3479</name>
</gene>
<comment type="function">
    <text evidence="6">Specifically methylates the N7 position of guanine in position 527 of 16S rRNA.</text>
</comment>
<comment type="catalytic activity">
    <reaction evidence="6">
        <text>guanosine(527) in 16S rRNA + S-adenosyl-L-methionine = N(7)-methylguanosine(527) in 16S rRNA + S-adenosyl-L-homocysteine</text>
        <dbReference type="Rhea" id="RHEA:42732"/>
        <dbReference type="Rhea" id="RHEA-COMP:10209"/>
        <dbReference type="Rhea" id="RHEA-COMP:10210"/>
        <dbReference type="ChEBI" id="CHEBI:57856"/>
        <dbReference type="ChEBI" id="CHEBI:59789"/>
        <dbReference type="ChEBI" id="CHEBI:74269"/>
        <dbReference type="ChEBI" id="CHEBI:74480"/>
        <dbReference type="EC" id="2.1.1.170"/>
    </reaction>
</comment>
<feature type="binding site" evidence="6">
    <location>
        <position position="150"/>
    </location>
    <ligand>
        <name>S-adenosyl-L-methionine</name>
        <dbReference type="ChEBI" id="CHEBI:59789"/>
    </ligand>
</feature>
<name>A0A2U1CIA7_9BURK</name>
<feature type="binding site" evidence="6">
    <location>
        <position position="85"/>
    </location>
    <ligand>
        <name>S-adenosyl-L-methionine</name>
        <dbReference type="ChEBI" id="CHEBI:59789"/>
    </ligand>
</feature>
<dbReference type="SUPFAM" id="SSF53335">
    <property type="entry name" value="S-adenosyl-L-methionine-dependent methyltransferases"/>
    <property type="match status" value="1"/>
</dbReference>
<dbReference type="AlphaFoldDB" id="A0A2U1CIA7"/>
<proteinExistence type="inferred from homology"/>
<keyword evidence="4 6" id="KW-0808">Transferase</keyword>